<evidence type="ECO:0000313" key="10">
    <source>
        <dbReference type="EMBL" id="KZC24965.1"/>
    </source>
</evidence>
<organism evidence="10 11">
    <name type="scientific">Rhodanobacter thiooxydans</name>
    <dbReference type="NCBI Taxonomy" id="416169"/>
    <lineage>
        <taxon>Bacteria</taxon>
        <taxon>Pseudomonadati</taxon>
        <taxon>Pseudomonadota</taxon>
        <taxon>Gammaproteobacteria</taxon>
        <taxon>Lysobacterales</taxon>
        <taxon>Rhodanobacteraceae</taxon>
        <taxon>Rhodanobacter</taxon>
    </lineage>
</organism>
<feature type="domain" description="ABC3 transporter permease C-terminal" evidence="8">
    <location>
        <begin position="283"/>
        <end position="393"/>
    </location>
</feature>
<evidence type="ECO:0000256" key="4">
    <source>
        <dbReference type="ARBA" id="ARBA00022989"/>
    </source>
</evidence>
<dbReference type="Pfam" id="PF12704">
    <property type="entry name" value="MacB_PCD"/>
    <property type="match status" value="1"/>
</dbReference>
<evidence type="ECO:0000259" key="8">
    <source>
        <dbReference type="Pfam" id="PF02687"/>
    </source>
</evidence>
<dbReference type="Pfam" id="PF02687">
    <property type="entry name" value="FtsX"/>
    <property type="match status" value="1"/>
</dbReference>
<dbReference type="GO" id="GO:0022857">
    <property type="term" value="F:transmembrane transporter activity"/>
    <property type="evidence" value="ECO:0007669"/>
    <property type="project" value="TreeGrafter"/>
</dbReference>
<feature type="domain" description="MacB-like periplasmic core" evidence="9">
    <location>
        <begin position="17"/>
        <end position="196"/>
    </location>
</feature>
<evidence type="ECO:0000256" key="6">
    <source>
        <dbReference type="ARBA" id="ARBA00038076"/>
    </source>
</evidence>
<evidence type="ECO:0000256" key="5">
    <source>
        <dbReference type="ARBA" id="ARBA00023136"/>
    </source>
</evidence>
<feature type="transmembrane region" description="Helical" evidence="7">
    <location>
        <begin position="16"/>
        <end position="36"/>
    </location>
</feature>
<keyword evidence="4 7" id="KW-1133">Transmembrane helix</keyword>
<feature type="transmembrane region" description="Helical" evidence="7">
    <location>
        <begin position="276"/>
        <end position="303"/>
    </location>
</feature>
<accession>A0A154QL67</accession>
<dbReference type="InterPro" id="IPR025857">
    <property type="entry name" value="MacB_PCD"/>
</dbReference>
<dbReference type="STRING" id="416169.RHOFW104T7_05955"/>
<dbReference type="EMBL" id="LVJS01000015">
    <property type="protein sequence ID" value="KZC24965.1"/>
    <property type="molecule type" value="Genomic_DNA"/>
</dbReference>
<keyword evidence="5 7" id="KW-0472">Membrane</keyword>
<dbReference type="eggNOG" id="COG0577">
    <property type="taxonomic scope" value="Bacteria"/>
</dbReference>
<dbReference type="Proteomes" id="UP000076131">
    <property type="component" value="Unassembled WGS sequence"/>
</dbReference>
<dbReference type="GO" id="GO:0005886">
    <property type="term" value="C:plasma membrane"/>
    <property type="evidence" value="ECO:0007669"/>
    <property type="project" value="UniProtKB-SubCell"/>
</dbReference>
<dbReference type="AlphaFoldDB" id="A0A154QL67"/>
<feature type="transmembrane region" description="Helical" evidence="7">
    <location>
        <begin position="365"/>
        <end position="387"/>
    </location>
</feature>
<comment type="subcellular location">
    <subcellularLocation>
        <location evidence="1">Cell membrane</location>
        <topology evidence="1">Multi-pass membrane protein</topology>
    </subcellularLocation>
</comment>
<keyword evidence="2" id="KW-1003">Cell membrane</keyword>
<evidence type="ECO:0000256" key="7">
    <source>
        <dbReference type="SAM" id="Phobius"/>
    </source>
</evidence>
<feature type="transmembrane region" description="Helical" evidence="7">
    <location>
        <begin position="332"/>
        <end position="353"/>
    </location>
</feature>
<dbReference type="InterPro" id="IPR050250">
    <property type="entry name" value="Macrolide_Exporter_MacB"/>
</dbReference>
<keyword evidence="3 7" id="KW-0812">Transmembrane</keyword>
<dbReference type="InterPro" id="IPR003838">
    <property type="entry name" value="ABC3_permease_C"/>
</dbReference>
<dbReference type="PANTHER" id="PTHR30572:SF4">
    <property type="entry name" value="ABC TRANSPORTER PERMEASE YTRF"/>
    <property type="match status" value="1"/>
</dbReference>
<dbReference type="RefSeq" id="WP_008435849.1">
    <property type="nucleotide sequence ID" value="NZ_LVJS01000015.1"/>
</dbReference>
<comment type="similarity">
    <text evidence="6">Belongs to the ABC-4 integral membrane protein family.</text>
</comment>
<dbReference type="PANTHER" id="PTHR30572">
    <property type="entry name" value="MEMBRANE COMPONENT OF TRANSPORTER-RELATED"/>
    <property type="match status" value="1"/>
</dbReference>
<evidence type="ECO:0000256" key="1">
    <source>
        <dbReference type="ARBA" id="ARBA00004651"/>
    </source>
</evidence>
<reference evidence="10 11" key="1">
    <citation type="journal article" date="2016" name="MBio">
        <title>Lateral Gene Transfer in a Heavy Metal-Contaminated-Groundwater Microbial Community.</title>
        <authorList>
            <person name="Hemme C.L."/>
            <person name="Green S.J."/>
            <person name="Rishishwar L."/>
            <person name="Prakash O."/>
            <person name="Pettenato A."/>
            <person name="Chakraborty R."/>
            <person name="Deutschbauer A.M."/>
            <person name="Van Nostrand J.D."/>
            <person name="Wu L."/>
            <person name="He Z."/>
            <person name="Jordan I.K."/>
            <person name="Hazen T.C."/>
            <person name="Arkin A.P."/>
            <person name="Kostka J.E."/>
            <person name="Zhou J."/>
        </authorList>
    </citation>
    <scope>NUCLEOTIDE SEQUENCE [LARGE SCALE GENOMIC DNA]</scope>
    <source>
        <strain evidence="10 11">FW104-T7</strain>
    </source>
</reference>
<comment type="caution">
    <text evidence="10">The sequence shown here is derived from an EMBL/GenBank/DDBJ whole genome shotgun (WGS) entry which is preliminary data.</text>
</comment>
<evidence type="ECO:0000256" key="2">
    <source>
        <dbReference type="ARBA" id="ARBA00022475"/>
    </source>
</evidence>
<gene>
    <name evidence="10" type="ORF">RHOFW104T7_05955</name>
</gene>
<evidence type="ECO:0000259" key="9">
    <source>
        <dbReference type="Pfam" id="PF12704"/>
    </source>
</evidence>
<evidence type="ECO:0000256" key="3">
    <source>
        <dbReference type="ARBA" id="ARBA00022692"/>
    </source>
</evidence>
<name>A0A154QL67_9GAMM</name>
<keyword evidence="11" id="KW-1185">Reference proteome</keyword>
<evidence type="ECO:0000313" key="11">
    <source>
        <dbReference type="Proteomes" id="UP000076131"/>
    </source>
</evidence>
<protein>
    <submittedName>
        <fullName evidence="10">Uncharacterized protein</fullName>
    </submittedName>
</protein>
<proteinExistence type="inferred from homology"/>
<sequence>MQIQPILAALRHHRTAAFLIGMEIALACAILCNALFMITSRLDMMRVDSGVDESRLVAVWLEGVDDSSATDLAARLRAGFAGLAGVDSVGVGNAVPFTQRTGEMGFRLVADDMHYNQQGHFYVGGPRFAATLGLKLASGRWFRPDEYGAIAEFLPRSPSAMVDAAYAKKLWPGQDPLGKMVYSGTDGYRVIGTYASLVRPDPYPQAQHNTLLLAGTPGNGLASVYVLRTTPEQAARVWNDARALVTRIAPTVVIDPVHSGPMTDLRRAYFAADRAMAGLLVGVIVALLGVTALGIVGLASFWVQQRRRQIGVRRALGATRRDILRYFQTENFLIVSGGIVLGMVLAFGLNLVLMQHYELPRLPLYYLPIGALLLWVLGQLAVLGPALRAAAVPPVVATRSV</sequence>